<feature type="chain" id="PRO_5036209243" evidence="1">
    <location>
        <begin position="23"/>
        <end position="169"/>
    </location>
</feature>
<dbReference type="AlphaFoldDB" id="A0A7R8XKL9"/>
<proteinExistence type="predicted"/>
<evidence type="ECO:0000313" key="3">
    <source>
        <dbReference type="Proteomes" id="UP000677054"/>
    </source>
</evidence>
<keyword evidence="1" id="KW-0732">Signal</keyword>
<dbReference type="EMBL" id="CAJPEV010001567">
    <property type="protein sequence ID" value="CAG0893314.1"/>
    <property type="molecule type" value="Genomic_DNA"/>
</dbReference>
<accession>A0A7R8XKL9</accession>
<evidence type="ECO:0000313" key="2">
    <source>
        <dbReference type="EMBL" id="CAD7247748.1"/>
    </source>
</evidence>
<feature type="non-terminal residue" evidence="2">
    <location>
        <position position="1"/>
    </location>
</feature>
<sequence>MHVRGILVGIAIGLLLVSQCLGLHPTSCRTLPEGAGNALDCDPNEIMTFTCGAGHGGHNDCAENIATEIECCKVTEGTLTSTDCENLRGDAGDMLSCAPKGMFLQGVCGSFNDTSCSGSSHSVRCCKYFLDETITSTPNRRMYPVEVGIEPSTNGYDSRCSSGKIAVGR</sequence>
<organism evidence="2">
    <name type="scientific">Darwinula stevensoni</name>
    <dbReference type="NCBI Taxonomy" id="69355"/>
    <lineage>
        <taxon>Eukaryota</taxon>
        <taxon>Metazoa</taxon>
        <taxon>Ecdysozoa</taxon>
        <taxon>Arthropoda</taxon>
        <taxon>Crustacea</taxon>
        <taxon>Oligostraca</taxon>
        <taxon>Ostracoda</taxon>
        <taxon>Podocopa</taxon>
        <taxon>Podocopida</taxon>
        <taxon>Darwinulocopina</taxon>
        <taxon>Darwinuloidea</taxon>
        <taxon>Darwinulidae</taxon>
        <taxon>Darwinula</taxon>
    </lineage>
</organism>
<keyword evidence="3" id="KW-1185">Reference proteome</keyword>
<gene>
    <name evidence="2" type="ORF">DSTB1V02_LOCUS7573</name>
</gene>
<reference evidence="2" key="1">
    <citation type="submission" date="2020-11" db="EMBL/GenBank/DDBJ databases">
        <authorList>
            <person name="Tran Van P."/>
        </authorList>
    </citation>
    <scope>NUCLEOTIDE SEQUENCE</scope>
</reference>
<dbReference type="EMBL" id="LR901084">
    <property type="protein sequence ID" value="CAD7247748.1"/>
    <property type="molecule type" value="Genomic_DNA"/>
</dbReference>
<feature type="signal peptide" evidence="1">
    <location>
        <begin position="1"/>
        <end position="22"/>
    </location>
</feature>
<evidence type="ECO:0000256" key="1">
    <source>
        <dbReference type="SAM" id="SignalP"/>
    </source>
</evidence>
<protein>
    <submittedName>
        <fullName evidence="2">Uncharacterized protein</fullName>
    </submittedName>
</protein>
<name>A0A7R8XKL9_9CRUS</name>
<dbReference type="Proteomes" id="UP000677054">
    <property type="component" value="Unassembled WGS sequence"/>
</dbReference>